<feature type="signal peptide" evidence="1">
    <location>
        <begin position="1"/>
        <end position="20"/>
    </location>
</feature>
<comment type="caution">
    <text evidence="2">The sequence shown here is derived from an EMBL/GenBank/DDBJ whole genome shotgun (WGS) entry which is preliminary data.</text>
</comment>
<feature type="chain" id="PRO_5046593146" description="Outer membrane protein beta-barrel domain-containing protein" evidence="1">
    <location>
        <begin position="21"/>
        <end position="184"/>
    </location>
</feature>
<keyword evidence="3" id="KW-1185">Reference proteome</keyword>
<accession>A0ABV2LU81</accession>
<sequence length="184" mass="20129">MKKFLLATAIAVMGTISLNAQNTSMEAGPYLGIPVGDSDGFSFNAGATFGYYFNVIPDRLKVGGVVGIDHFFGKEYEIGNLKIDGEDATFIPLAASAKFNFTERFFAGLELGYAIGVSDGAGDGGFLARPRIGMSLPMLDLFLFYKHINFAYSDDYWNWDDDGNWNFDNNWSVGSIGIGANFRF</sequence>
<reference evidence="2 3" key="1">
    <citation type="submission" date="2024-06" db="EMBL/GenBank/DDBJ databases">
        <title>Genomic Encyclopedia of Type Strains, Phase IV (KMG-IV): sequencing the most valuable type-strain genomes for metagenomic binning, comparative biology and taxonomic classification.</title>
        <authorList>
            <person name="Goeker M."/>
        </authorList>
    </citation>
    <scope>NUCLEOTIDE SEQUENCE [LARGE SCALE GENOMIC DNA]</scope>
    <source>
        <strain evidence="2 3">DSM 29388</strain>
    </source>
</reference>
<name>A0ABV2LU81_9FLAO</name>
<evidence type="ECO:0000313" key="3">
    <source>
        <dbReference type="Proteomes" id="UP001549146"/>
    </source>
</evidence>
<gene>
    <name evidence="2" type="ORF">ABID46_001706</name>
</gene>
<evidence type="ECO:0008006" key="4">
    <source>
        <dbReference type="Google" id="ProtNLM"/>
    </source>
</evidence>
<keyword evidence="1" id="KW-0732">Signal</keyword>
<dbReference type="EMBL" id="JBEPMO010000009">
    <property type="protein sequence ID" value="MET3732119.1"/>
    <property type="molecule type" value="Genomic_DNA"/>
</dbReference>
<proteinExistence type="predicted"/>
<dbReference type="Proteomes" id="UP001549146">
    <property type="component" value="Unassembled WGS sequence"/>
</dbReference>
<organism evidence="2 3">
    <name type="scientific">Moheibacter stercoris</name>
    <dbReference type="NCBI Taxonomy" id="1628251"/>
    <lineage>
        <taxon>Bacteria</taxon>
        <taxon>Pseudomonadati</taxon>
        <taxon>Bacteroidota</taxon>
        <taxon>Flavobacteriia</taxon>
        <taxon>Flavobacteriales</taxon>
        <taxon>Weeksellaceae</taxon>
        <taxon>Moheibacter</taxon>
    </lineage>
</organism>
<dbReference type="RefSeq" id="WP_354509030.1">
    <property type="nucleotide sequence ID" value="NZ_JBEPMO010000009.1"/>
</dbReference>
<protein>
    <recommendedName>
        <fullName evidence="4">Outer membrane protein beta-barrel domain-containing protein</fullName>
    </recommendedName>
</protein>
<evidence type="ECO:0000313" key="2">
    <source>
        <dbReference type="EMBL" id="MET3732119.1"/>
    </source>
</evidence>
<evidence type="ECO:0000256" key="1">
    <source>
        <dbReference type="SAM" id="SignalP"/>
    </source>
</evidence>